<feature type="region of interest" description="Disordered" evidence="6">
    <location>
        <begin position="104"/>
        <end position="130"/>
    </location>
</feature>
<comment type="cofactor">
    <cofactor evidence="1">
        <name>FMN</name>
        <dbReference type="ChEBI" id="CHEBI:58210"/>
    </cofactor>
</comment>
<keyword evidence="3" id="KW-0288">FMN</keyword>
<keyword evidence="2" id="KW-0285">Flavoprotein</keyword>
<dbReference type="SUPFAM" id="SSF51395">
    <property type="entry name" value="FMN-linked oxidoreductases"/>
    <property type="match status" value="1"/>
</dbReference>
<evidence type="ECO:0000313" key="8">
    <source>
        <dbReference type="EMBL" id="MDR7330574.1"/>
    </source>
</evidence>
<evidence type="ECO:0000256" key="2">
    <source>
        <dbReference type="ARBA" id="ARBA00022630"/>
    </source>
</evidence>
<keyword evidence="9" id="KW-1185">Reference proteome</keyword>
<dbReference type="Gene3D" id="3.20.20.70">
    <property type="entry name" value="Aldolase class I"/>
    <property type="match status" value="1"/>
</dbReference>
<proteinExistence type="predicted"/>
<evidence type="ECO:0000256" key="6">
    <source>
        <dbReference type="SAM" id="MobiDB-lite"/>
    </source>
</evidence>
<keyword evidence="5" id="KW-0560">Oxidoreductase</keyword>
<dbReference type="InterPro" id="IPR013785">
    <property type="entry name" value="Aldolase_TIM"/>
</dbReference>
<name>A0ABU2A063_9CORY</name>
<evidence type="ECO:0000259" key="7">
    <source>
        <dbReference type="Pfam" id="PF00724"/>
    </source>
</evidence>
<keyword evidence="4" id="KW-0521">NADP</keyword>
<organism evidence="8 9">
    <name type="scientific">Corynebacterium guangdongense</name>
    <dbReference type="NCBI Taxonomy" id="1783348"/>
    <lineage>
        <taxon>Bacteria</taxon>
        <taxon>Bacillati</taxon>
        <taxon>Actinomycetota</taxon>
        <taxon>Actinomycetes</taxon>
        <taxon>Mycobacteriales</taxon>
        <taxon>Corynebacteriaceae</taxon>
        <taxon>Corynebacterium</taxon>
    </lineage>
</organism>
<dbReference type="CDD" id="cd02932">
    <property type="entry name" value="OYE_YqiM_FMN"/>
    <property type="match status" value="1"/>
</dbReference>
<evidence type="ECO:0000256" key="5">
    <source>
        <dbReference type="ARBA" id="ARBA00023002"/>
    </source>
</evidence>
<dbReference type="InterPro" id="IPR044152">
    <property type="entry name" value="YqjM-like"/>
</dbReference>
<dbReference type="Proteomes" id="UP001180840">
    <property type="component" value="Unassembled WGS sequence"/>
</dbReference>
<dbReference type="PANTHER" id="PTHR43303">
    <property type="entry name" value="NADPH DEHYDROGENASE C23G7.10C-RELATED"/>
    <property type="match status" value="1"/>
</dbReference>
<evidence type="ECO:0000313" key="9">
    <source>
        <dbReference type="Proteomes" id="UP001180840"/>
    </source>
</evidence>
<dbReference type="RefSeq" id="WP_290196393.1">
    <property type="nucleotide sequence ID" value="NZ_CP047654.1"/>
</dbReference>
<evidence type="ECO:0000256" key="4">
    <source>
        <dbReference type="ARBA" id="ARBA00022857"/>
    </source>
</evidence>
<evidence type="ECO:0000256" key="1">
    <source>
        <dbReference type="ARBA" id="ARBA00001917"/>
    </source>
</evidence>
<protein>
    <submittedName>
        <fullName evidence="8">2,4-dienoyl-CoA reductase-like NADH-dependent reductase (Old Yellow Enzyme family)</fullName>
    </submittedName>
</protein>
<dbReference type="Pfam" id="PF00724">
    <property type="entry name" value="Oxidored_FMN"/>
    <property type="match status" value="1"/>
</dbReference>
<comment type="caution">
    <text evidence="8">The sequence shown here is derived from an EMBL/GenBank/DDBJ whole genome shotgun (WGS) entry which is preliminary data.</text>
</comment>
<accession>A0ABU2A063</accession>
<dbReference type="PANTHER" id="PTHR43303:SF4">
    <property type="entry name" value="NADPH DEHYDROGENASE C23G7.10C-RELATED"/>
    <property type="match status" value="1"/>
</dbReference>
<dbReference type="InterPro" id="IPR001155">
    <property type="entry name" value="OxRdtase_FMN_N"/>
</dbReference>
<gene>
    <name evidence="8" type="ORF">J2S39_002250</name>
</gene>
<reference evidence="8" key="1">
    <citation type="submission" date="2023-07" db="EMBL/GenBank/DDBJ databases">
        <title>Sequencing the genomes of 1000 actinobacteria strains.</title>
        <authorList>
            <person name="Klenk H.-P."/>
        </authorList>
    </citation>
    <scope>NUCLEOTIDE SEQUENCE</scope>
    <source>
        <strain evidence="8">DSM 107476</strain>
    </source>
</reference>
<feature type="domain" description="NADH:flavin oxidoreductase/NADH oxidase N-terminal" evidence="7">
    <location>
        <begin position="4"/>
        <end position="344"/>
    </location>
</feature>
<evidence type="ECO:0000256" key="3">
    <source>
        <dbReference type="ARBA" id="ARBA00022643"/>
    </source>
</evidence>
<dbReference type="EMBL" id="JAVDXZ010000001">
    <property type="protein sequence ID" value="MDR7330574.1"/>
    <property type="molecule type" value="Genomic_DNA"/>
</dbReference>
<sequence>MTHLHEPITLRGLTVPNRIWLAPMCQYSAVDGVPNDWHLVHYGARAVGRFGLIIAESTAVVPEGRISPACTGLWNDEQVSAWSRIVDFAHSQGAKMGVQLNHAGRKASTVPARPDATTYPTQTVPVEHGGWETVAPSPVAADDQLDPRELNRDEIRELPELFAAAAERAVRAGFDTVELHAAHGYLLHQFLSPVSNKREDSWGGTFEDRTRLIRLVATAVRNAIPEDMPLLVRLSATDWLPEVASWDAEQTVTLVKLLREAGVDFIDVTTGGLVGATIPVAPNYQVRFAEEIKRETGAPVGAVGMITSPEQAEAILAEGRADVVLLGREALRDPNFPLRAAHELSGSSEDVTFPPQYARAAWRGLR</sequence>